<reference evidence="4 5" key="1">
    <citation type="submission" date="2020-05" db="EMBL/GenBank/DDBJ databases">
        <title>Genome Sequencing of Type Strains.</title>
        <authorList>
            <person name="Lemaire J.F."/>
            <person name="Inderbitzin P."/>
            <person name="Gregorio O.A."/>
            <person name="Collins S.B."/>
            <person name="Wespe N."/>
            <person name="Knight-Connoni V."/>
        </authorList>
    </citation>
    <scope>NUCLEOTIDE SEQUENCE [LARGE SCALE GENOMIC DNA]</scope>
    <source>
        <strain evidence="4 5">ATCC 25174</strain>
    </source>
</reference>
<protein>
    <recommendedName>
        <fullName evidence="3">mRNA interferase</fullName>
        <ecNumber evidence="3">3.1.-.-</ecNumber>
    </recommendedName>
</protein>
<keyword evidence="5" id="KW-1185">Reference proteome</keyword>
<name>A0A7Y5ZYJ7_9CELL</name>
<evidence type="ECO:0000256" key="3">
    <source>
        <dbReference type="PIRNR" id="PIRNR033490"/>
    </source>
</evidence>
<proteinExistence type="inferred from homology"/>
<sequence>MRRGDIYLADLGQPVGHEQGGTRPVLVLSAQPWLDSNPPVVTVVPITRTPWDSPTRIEIEPGSSGLKATSYARCEDGGAISPRRLTTRFGSAEPLVVLAVEQAVHRLLGL</sequence>
<dbReference type="EC" id="3.1.-.-" evidence="3"/>
<accession>A0A7Y5ZYJ7</accession>
<dbReference type="PANTHER" id="PTHR33988">
    <property type="entry name" value="ENDORIBONUCLEASE MAZF-RELATED"/>
    <property type="match status" value="1"/>
</dbReference>
<dbReference type="AlphaFoldDB" id="A0A7Y5ZYJ7"/>
<keyword evidence="3" id="KW-0255">Endonuclease</keyword>
<dbReference type="GO" id="GO:0003677">
    <property type="term" value="F:DNA binding"/>
    <property type="evidence" value="ECO:0007669"/>
    <property type="project" value="InterPro"/>
</dbReference>
<evidence type="ECO:0000256" key="1">
    <source>
        <dbReference type="ARBA" id="ARBA00007521"/>
    </source>
</evidence>
<dbReference type="GO" id="GO:0016787">
    <property type="term" value="F:hydrolase activity"/>
    <property type="evidence" value="ECO:0007669"/>
    <property type="project" value="UniProtKB-KW"/>
</dbReference>
<comment type="similarity">
    <text evidence="1 3">Belongs to the PemK/MazF family.</text>
</comment>
<dbReference type="Pfam" id="PF02452">
    <property type="entry name" value="PemK_toxin"/>
    <property type="match status" value="1"/>
</dbReference>
<evidence type="ECO:0000313" key="4">
    <source>
        <dbReference type="EMBL" id="NUU15903.1"/>
    </source>
</evidence>
<dbReference type="EMBL" id="JABMCI010000037">
    <property type="protein sequence ID" value="NUU15903.1"/>
    <property type="molecule type" value="Genomic_DNA"/>
</dbReference>
<dbReference type="RefSeq" id="WP_175345812.1">
    <property type="nucleotide sequence ID" value="NZ_JABMCI010000037.1"/>
</dbReference>
<evidence type="ECO:0000256" key="2">
    <source>
        <dbReference type="ARBA" id="ARBA00022649"/>
    </source>
</evidence>
<keyword evidence="2" id="KW-1277">Toxin-antitoxin system</keyword>
<gene>
    <name evidence="4" type="ORF">HP550_01385</name>
</gene>
<dbReference type="InterPro" id="IPR011067">
    <property type="entry name" value="Plasmid_toxin/cell-grow_inhib"/>
</dbReference>
<comment type="function">
    <text evidence="3">Toxic component of a type II toxin-antitoxin (TA) system.</text>
</comment>
<dbReference type="InterPro" id="IPR003477">
    <property type="entry name" value="PemK-like"/>
</dbReference>
<evidence type="ECO:0000313" key="5">
    <source>
        <dbReference type="Proteomes" id="UP000565724"/>
    </source>
</evidence>
<keyword evidence="3" id="KW-0378">Hydrolase</keyword>
<dbReference type="GO" id="GO:0006402">
    <property type="term" value="P:mRNA catabolic process"/>
    <property type="evidence" value="ECO:0007669"/>
    <property type="project" value="TreeGrafter"/>
</dbReference>
<dbReference type="SUPFAM" id="SSF50118">
    <property type="entry name" value="Cell growth inhibitor/plasmid maintenance toxic component"/>
    <property type="match status" value="1"/>
</dbReference>
<dbReference type="GO" id="GO:0016075">
    <property type="term" value="P:rRNA catabolic process"/>
    <property type="evidence" value="ECO:0007669"/>
    <property type="project" value="TreeGrafter"/>
</dbReference>
<dbReference type="GO" id="GO:0004521">
    <property type="term" value="F:RNA endonuclease activity"/>
    <property type="evidence" value="ECO:0007669"/>
    <property type="project" value="TreeGrafter"/>
</dbReference>
<keyword evidence="3" id="KW-0540">Nuclease</keyword>
<dbReference type="PIRSF" id="PIRSF033490">
    <property type="entry name" value="MazF"/>
    <property type="match status" value="1"/>
</dbReference>
<organism evidence="4 5">
    <name type="scientific">Cellulomonas humilata</name>
    <dbReference type="NCBI Taxonomy" id="144055"/>
    <lineage>
        <taxon>Bacteria</taxon>
        <taxon>Bacillati</taxon>
        <taxon>Actinomycetota</taxon>
        <taxon>Actinomycetes</taxon>
        <taxon>Micrococcales</taxon>
        <taxon>Cellulomonadaceae</taxon>
        <taxon>Cellulomonas</taxon>
    </lineage>
</organism>
<dbReference type="Gene3D" id="2.30.30.110">
    <property type="match status" value="1"/>
</dbReference>
<dbReference type="Proteomes" id="UP000565724">
    <property type="component" value="Unassembled WGS sequence"/>
</dbReference>
<comment type="caution">
    <text evidence="4">The sequence shown here is derived from an EMBL/GenBank/DDBJ whole genome shotgun (WGS) entry which is preliminary data.</text>
</comment>